<name>A0A1J0WF64_9RHOB</name>
<dbReference type="KEGG" id="suam:BOO69_05610"/>
<dbReference type="AlphaFoldDB" id="A0A1J0WF64"/>
<dbReference type="STRING" id="1917485.BOO69_05610"/>
<dbReference type="Pfam" id="PF11003">
    <property type="entry name" value="DUF2842"/>
    <property type="match status" value="1"/>
</dbReference>
<feature type="transmembrane region" description="Helical" evidence="1">
    <location>
        <begin position="12"/>
        <end position="34"/>
    </location>
</feature>
<dbReference type="OrthoDB" id="7510023at2"/>
<sequence>MALSYKARRRWALVILLIGLPLYIVVALNVVAMFDRPSILVELAIYVGLGILWAIPFKFVFKGIGQADPETRDD</sequence>
<dbReference type="InterPro" id="IPR021265">
    <property type="entry name" value="DUF2842"/>
</dbReference>
<dbReference type="RefSeq" id="WP_071971086.1">
    <property type="nucleotide sequence ID" value="NZ_CP018076.1"/>
</dbReference>
<dbReference type="Proteomes" id="UP000181897">
    <property type="component" value="Chromosome"/>
</dbReference>
<evidence type="ECO:0000313" key="3">
    <source>
        <dbReference type="Proteomes" id="UP000181897"/>
    </source>
</evidence>
<protein>
    <recommendedName>
        <fullName evidence="4">DUF2842 domain-containing protein</fullName>
    </recommendedName>
</protein>
<evidence type="ECO:0000256" key="1">
    <source>
        <dbReference type="SAM" id="Phobius"/>
    </source>
</evidence>
<keyword evidence="3" id="KW-1185">Reference proteome</keyword>
<proteinExistence type="predicted"/>
<organism evidence="2 3">
    <name type="scientific">Sulfitobacter alexandrii</name>
    <dbReference type="NCBI Taxonomy" id="1917485"/>
    <lineage>
        <taxon>Bacteria</taxon>
        <taxon>Pseudomonadati</taxon>
        <taxon>Pseudomonadota</taxon>
        <taxon>Alphaproteobacteria</taxon>
        <taxon>Rhodobacterales</taxon>
        <taxon>Roseobacteraceae</taxon>
        <taxon>Sulfitobacter</taxon>
    </lineage>
</organism>
<keyword evidence="1" id="KW-0812">Transmembrane</keyword>
<evidence type="ECO:0008006" key="4">
    <source>
        <dbReference type="Google" id="ProtNLM"/>
    </source>
</evidence>
<keyword evidence="1" id="KW-1133">Transmembrane helix</keyword>
<feature type="transmembrane region" description="Helical" evidence="1">
    <location>
        <begin position="40"/>
        <end position="61"/>
    </location>
</feature>
<accession>A0A1J0WF64</accession>
<gene>
    <name evidence="2" type="ORF">BOO69_05610</name>
</gene>
<keyword evidence="1" id="KW-0472">Membrane</keyword>
<reference evidence="2 3" key="1">
    <citation type="submission" date="2016-11" db="EMBL/GenBank/DDBJ databases">
        <title>Complete genome sequence of Sulfitobacter sp. AM1-D1, a toxic bacteria associated with marine dinoflagellate Alexandrium minutum in East China Sea.</title>
        <authorList>
            <person name="Yang Q."/>
            <person name="Zhang X."/>
            <person name="Tian X."/>
        </authorList>
    </citation>
    <scope>NUCLEOTIDE SEQUENCE [LARGE SCALE GENOMIC DNA]</scope>
    <source>
        <strain evidence="2 3">AM1-D1</strain>
    </source>
</reference>
<dbReference type="EMBL" id="CP018076">
    <property type="protein sequence ID" value="APE42957.1"/>
    <property type="molecule type" value="Genomic_DNA"/>
</dbReference>
<evidence type="ECO:0000313" key="2">
    <source>
        <dbReference type="EMBL" id="APE42957.1"/>
    </source>
</evidence>